<proteinExistence type="predicted"/>
<reference evidence="2" key="1">
    <citation type="journal article" date="2019" name="Int. J. Syst. Evol. Microbiol.">
        <title>The Global Catalogue of Microorganisms (GCM) 10K type strain sequencing project: providing services to taxonomists for standard genome sequencing and annotation.</title>
        <authorList>
            <consortium name="The Broad Institute Genomics Platform"/>
            <consortium name="The Broad Institute Genome Sequencing Center for Infectious Disease"/>
            <person name="Wu L."/>
            <person name="Ma J."/>
        </authorList>
    </citation>
    <scope>NUCLEOTIDE SEQUENCE [LARGE SCALE GENOMIC DNA]</scope>
    <source>
        <strain evidence="2">CGMCC 1.18578</strain>
    </source>
</reference>
<dbReference type="InterPro" id="IPR009097">
    <property type="entry name" value="Cyclic_Pdiesterase"/>
</dbReference>
<evidence type="ECO:0000313" key="2">
    <source>
        <dbReference type="Proteomes" id="UP001596108"/>
    </source>
</evidence>
<dbReference type="Pfam" id="PF13563">
    <property type="entry name" value="2_5_RNA_ligase2"/>
    <property type="match status" value="1"/>
</dbReference>
<keyword evidence="2" id="KW-1185">Reference proteome</keyword>
<protein>
    <submittedName>
        <fullName evidence="1">2'-5' RNA ligase family protein</fullName>
    </submittedName>
</protein>
<dbReference type="Gene3D" id="3.90.1140.10">
    <property type="entry name" value="Cyclic phosphodiesterase"/>
    <property type="match status" value="1"/>
</dbReference>
<evidence type="ECO:0000313" key="1">
    <source>
        <dbReference type="EMBL" id="MFC5530174.1"/>
    </source>
</evidence>
<keyword evidence="1" id="KW-0436">Ligase</keyword>
<name>A0ABW0QYV0_9BACL</name>
<dbReference type="SUPFAM" id="SSF55144">
    <property type="entry name" value="LigT-like"/>
    <property type="match status" value="1"/>
</dbReference>
<dbReference type="EMBL" id="JBHSNC010000037">
    <property type="protein sequence ID" value="MFC5530174.1"/>
    <property type="molecule type" value="Genomic_DNA"/>
</dbReference>
<sequence length="187" mass="21856">MKTYAIEIFFNDAFDRYVRDLWNQCNENHLSSFGTNIKGIEPHIALALYSNIDVDSLSKRFNEFIQTEISEFNLFFDAIAIFPTSNVTFFQPNTNQDLSNLMSKVHAFFSDFEENCNPYYSEQRWFPHVTVAYNGTYEELKSTFSYVVNNYESMNVRAQKIGLVEITYENNICVSCETLIAKRLMEV</sequence>
<gene>
    <name evidence="1" type="ORF">ACFPQ4_12125</name>
</gene>
<dbReference type="PANTHER" id="PTHR36039">
    <property type="match status" value="1"/>
</dbReference>
<accession>A0ABW0QYV0</accession>
<dbReference type="Proteomes" id="UP001596108">
    <property type="component" value="Unassembled WGS sequence"/>
</dbReference>
<dbReference type="PANTHER" id="PTHR36039:SF2">
    <property type="entry name" value="RNA LIGASE_CYCLIC NUCLEOTIDE PHOSPHODIESTERASE FAMILY PROTEIN"/>
    <property type="match status" value="1"/>
</dbReference>
<organism evidence="1 2">
    <name type="scientific">Cohnella yongneupensis</name>
    <dbReference type="NCBI Taxonomy" id="425006"/>
    <lineage>
        <taxon>Bacteria</taxon>
        <taxon>Bacillati</taxon>
        <taxon>Bacillota</taxon>
        <taxon>Bacilli</taxon>
        <taxon>Bacillales</taxon>
        <taxon>Paenibacillaceae</taxon>
        <taxon>Cohnella</taxon>
    </lineage>
</organism>
<comment type="caution">
    <text evidence="1">The sequence shown here is derived from an EMBL/GenBank/DDBJ whole genome shotgun (WGS) entry which is preliminary data.</text>
</comment>
<dbReference type="RefSeq" id="WP_378112111.1">
    <property type="nucleotide sequence ID" value="NZ_JBHSNC010000037.1"/>
</dbReference>
<dbReference type="GO" id="GO:0016874">
    <property type="term" value="F:ligase activity"/>
    <property type="evidence" value="ECO:0007669"/>
    <property type="project" value="UniProtKB-KW"/>
</dbReference>